<dbReference type="Proteomes" id="UP000076580">
    <property type="component" value="Chromosome 03"/>
</dbReference>
<keyword evidence="3" id="KW-1185">Reference proteome</keyword>
<keyword evidence="1" id="KW-0732">Signal</keyword>
<dbReference type="InParanoid" id="A0A151GGK5"/>
<comment type="caution">
    <text evidence="2">The sequence shown here is derived from an EMBL/GenBank/DDBJ whole genome shotgun (WGS) entry which is preliminary data.</text>
</comment>
<dbReference type="GeneID" id="63720807"/>
<evidence type="ECO:0000313" key="3">
    <source>
        <dbReference type="Proteomes" id="UP000076580"/>
    </source>
</evidence>
<organism evidence="2 3">
    <name type="scientific">Drechmeria coniospora</name>
    <name type="common">Nematophagous fungus</name>
    <name type="synonym">Meria coniospora</name>
    <dbReference type="NCBI Taxonomy" id="98403"/>
    <lineage>
        <taxon>Eukaryota</taxon>
        <taxon>Fungi</taxon>
        <taxon>Dikarya</taxon>
        <taxon>Ascomycota</taxon>
        <taxon>Pezizomycotina</taxon>
        <taxon>Sordariomycetes</taxon>
        <taxon>Hypocreomycetidae</taxon>
        <taxon>Hypocreales</taxon>
        <taxon>Ophiocordycipitaceae</taxon>
        <taxon>Drechmeria</taxon>
    </lineage>
</organism>
<name>A0A151GGK5_DRECN</name>
<dbReference type="AlphaFoldDB" id="A0A151GGK5"/>
<feature type="signal peptide" evidence="1">
    <location>
        <begin position="1"/>
        <end position="20"/>
    </location>
</feature>
<dbReference type="EMBL" id="LAYC01000003">
    <property type="protein sequence ID" value="KYK56196.1"/>
    <property type="molecule type" value="Genomic_DNA"/>
</dbReference>
<proteinExistence type="predicted"/>
<evidence type="ECO:0000313" key="2">
    <source>
        <dbReference type="EMBL" id="KYK56196.1"/>
    </source>
</evidence>
<gene>
    <name evidence="2" type="ORF">DCS_08164</name>
</gene>
<reference evidence="2 3" key="1">
    <citation type="journal article" date="2016" name="Sci. Rep.">
        <title>Insights into Adaptations to a Near-Obligate Nematode Endoparasitic Lifestyle from the Finished Genome of Drechmeria coniospora.</title>
        <authorList>
            <person name="Zhang L."/>
            <person name="Zhou Z."/>
            <person name="Guo Q."/>
            <person name="Fokkens L."/>
            <person name="Miskei M."/>
            <person name="Pocsi I."/>
            <person name="Zhang W."/>
            <person name="Chen M."/>
            <person name="Wang L."/>
            <person name="Sun Y."/>
            <person name="Donzelli B.G."/>
            <person name="Gibson D.M."/>
            <person name="Nelson D.R."/>
            <person name="Luo J.G."/>
            <person name="Rep M."/>
            <person name="Liu H."/>
            <person name="Yang S."/>
            <person name="Wang J."/>
            <person name="Krasnoff S.B."/>
            <person name="Xu Y."/>
            <person name="Molnar I."/>
            <person name="Lin M."/>
        </authorList>
    </citation>
    <scope>NUCLEOTIDE SEQUENCE [LARGE SCALE GENOMIC DNA]</scope>
    <source>
        <strain evidence="2 3">ARSEF 6962</strain>
    </source>
</reference>
<dbReference type="RefSeq" id="XP_040655548.1">
    <property type="nucleotide sequence ID" value="XM_040805444.1"/>
</dbReference>
<feature type="chain" id="PRO_5007580527" evidence="1">
    <location>
        <begin position="21"/>
        <end position="81"/>
    </location>
</feature>
<evidence type="ECO:0000256" key="1">
    <source>
        <dbReference type="SAM" id="SignalP"/>
    </source>
</evidence>
<protein>
    <submittedName>
        <fullName evidence="2">Uncharacterized protein</fullName>
    </submittedName>
</protein>
<accession>A0A151GGK5</accession>
<sequence length="81" mass="8544">MKSAAVMMVAQAGLILASSSTPISIPAELRPVDDNCAFAGLDQFRGQKLLIEFATCLKQCIGAGCNGCDDCLEKYGLAKLF</sequence>